<dbReference type="AlphaFoldDB" id="A0A2Q4TL01"/>
<accession>A0A2Q4TL01</accession>
<dbReference type="Proteomes" id="UP000005237">
    <property type="component" value="Unassembled WGS sequence"/>
</dbReference>
<dbReference type="EnsemblMetazoa" id="CJA43147.1">
    <property type="protein sequence ID" value="CJA43147.1"/>
    <property type="gene ID" value="WBGene00218995"/>
</dbReference>
<name>A0A2Q4TL01_CAEJA</name>
<evidence type="ECO:0000256" key="1">
    <source>
        <dbReference type="SAM" id="MobiDB-lite"/>
    </source>
</evidence>
<keyword evidence="3" id="KW-1185">Reference proteome</keyword>
<organism evidence="2 3">
    <name type="scientific">Caenorhabditis japonica</name>
    <dbReference type="NCBI Taxonomy" id="281687"/>
    <lineage>
        <taxon>Eukaryota</taxon>
        <taxon>Metazoa</taxon>
        <taxon>Ecdysozoa</taxon>
        <taxon>Nematoda</taxon>
        <taxon>Chromadorea</taxon>
        <taxon>Rhabditida</taxon>
        <taxon>Rhabditina</taxon>
        <taxon>Rhabditomorpha</taxon>
        <taxon>Rhabditoidea</taxon>
        <taxon>Rhabditidae</taxon>
        <taxon>Peloderinae</taxon>
        <taxon>Caenorhabditis</taxon>
    </lineage>
</organism>
<proteinExistence type="predicted"/>
<evidence type="ECO:0000313" key="2">
    <source>
        <dbReference type="EnsemblMetazoa" id="CJA43147.2"/>
    </source>
</evidence>
<dbReference type="EnsemblMetazoa" id="CJA34699.1">
    <property type="protein sequence ID" value="CJA34699.1"/>
    <property type="gene ID" value="WBGene00210546"/>
</dbReference>
<dbReference type="EnsemblMetazoa" id="CJA43147.2">
    <property type="protein sequence ID" value="CJA43147.2"/>
    <property type="gene ID" value="WBGene00218995"/>
</dbReference>
<reference evidence="3" key="1">
    <citation type="submission" date="2010-08" db="EMBL/GenBank/DDBJ databases">
        <authorList>
            <consortium name="Caenorhabditis japonica Sequencing Consortium"/>
            <person name="Wilson R.K."/>
        </authorList>
    </citation>
    <scope>NUCLEOTIDE SEQUENCE [LARGE SCALE GENOMIC DNA]</scope>
    <source>
        <strain evidence="3">DF5081</strain>
    </source>
</reference>
<dbReference type="InParanoid" id="A0A2Q4TL01"/>
<evidence type="ECO:0000313" key="3">
    <source>
        <dbReference type="Proteomes" id="UP000005237"/>
    </source>
</evidence>
<protein>
    <submittedName>
        <fullName evidence="2">Uncharacterized protein</fullName>
    </submittedName>
</protein>
<reference evidence="2" key="2">
    <citation type="submission" date="2022-06" db="UniProtKB">
        <authorList>
            <consortium name="EnsemblMetazoa"/>
        </authorList>
    </citation>
    <scope>IDENTIFICATION</scope>
    <source>
        <strain evidence="2">DF5081</strain>
    </source>
</reference>
<sequence length="50" mass="5825">MGLLRPSFEEPTARLMPGQVTSEEEEEFSSSERRRYKAYTVMQKAGFQHT</sequence>
<feature type="region of interest" description="Disordered" evidence="1">
    <location>
        <begin position="1"/>
        <end position="32"/>
    </location>
</feature>